<feature type="chain" id="PRO_5031241542" description="Tetratricopeptide repeat protein" evidence="1">
    <location>
        <begin position="18"/>
        <end position="303"/>
    </location>
</feature>
<evidence type="ECO:0000313" key="2">
    <source>
        <dbReference type="EMBL" id="NOK07483.1"/>
    </source>
</evidence>
<proteinExistence type="predicted"/>
<dbReference type="Proteomes" id="UP000528460">
    <property type="component" value="Unassembled WGS sequence"/>
</dbReference>
<protein>
    <recommendedName>
        <fullName evidence="4">Tetratricopeptide repeat protein</fullName>
    </recommendedName>
</protein>
<evidence type="ECO:0000256" key="1">
    <source>
        <dbReference type="SAM" id="SignalP"/>
    </source>
</evidence>
<evidence type="ECO:0000313" key="3">
    <source>
        <dbReference type="Proteomes" id="UP000528460"/>
    </source>
</evidence>
<organism evidence="2 3">
    <name type="scientific">Corallococcus exercitus</name>
    <dbReference type="NCBI Taxonomy" id="2316736"/>
    <lineage>
        <taxon>Bacteria</taxon>
        <taxon>Pseudomonadati</taxon>
        <taxon>Myxococcota</taxon>
        <taxon>Myxococcia</taxon>
        <taxon>Myxococcales</taxon>
        <taxon>Cystobacterineae</taxon>
        <taxon>Myxococcaceae</taxon>
        <taxon>Corallococcus</taxon>
    </lineage>
</organism>
<accession>A0A7Y4JM46</accession>
<keyword evidence="1" id="KW-0732">Signal</keyword>
<dbReference type="NCBIfam" id="NF047558">
    <property type="entry name" value="TPR_END_plus"/>
    <property type="match status" value="1"/>
</dbReference>
<name>A0A7Y4JM46_9BACT</name>
<evidence type="ECO:0008006" key="4">
    <source>
        <dbReference type="Google" id="ProtNLM"/>
    </source>
</evidence>
<sequence>MRIPTLALSCLLTVACAHPPATSPTAAEEKTADLPPIEAPSAPMAGWTQARRASALIREEKYAEALSLYEQARAAGNADPDAAYSAACAAARLGKPKDALDWLSHSVQSGFRDVAWMKQDGDLAPLRDDPAFVALAERMPTLPEPHPYSNEELKRLFAEDQADRQPPPSSPEAWKKVAERDAMRLRRARELLDQGALKEGADFLAAGFIFQHGDTQEDYALARRMGAEAAKRGHPKGLWLAAAAWDRWLMNANRPQRFGTQYKLDPADKVVKLYPVDPRVTDEERARWGFPPLAEIPTVLRMQ</sequence>
<dbReference type="Gene3D" id="1.25.40.10">
    <property type="entry name" value="Tetratricopeptide repeat domain"/>
    <property type="match status" value="1"/>
</dbReference>
<comment type="caution">
    <text evidence="2">The sequence shown here is derived from an EMBL/GenBank/DDBJ whole genome shotgun (WGS) entry which is preliminary data.</text>
</comment>
<dbReference type="AlphaFoldDB" id="A0A7Y4JM46"/>
<feature type="signal peptide" evidence="1">
    <location>
        <begin position="1"/>
        <end position="17"/>
    </location>
</feature>
<dbReference type="PROSITE" id="PS51257">
    <property type="entry name" value="PROKAR_LIPOPROTEIN"/>
    <property type="match status" value="1"/>
</dbReference>
<gene>
    <name evidence="2" type="ORF">HNS30_00265</name>
</gene>
<dbReference type="EMBL" id="JABFJW010000001">
    <property type="protein sequence ID" value="NOK07483.1"/>
    <property type="molecule type" value="Genomic_DNA"/>
</dbReference>
<dbReference type="InterPro" id="IPR011990">
    <property type="entry name" value="TPR-like_helical_dom_sf"/>
</dbReference>
<dbReference type="SUPFAM" id="SSF48452">
    <property type="entry name" value="TPR-like"/>
    <property type="match status" value="1"/>
</dbReference>
<reference evidence="2 3" key="1">
    <citation type="submission" date="2020-05" db="EMBL/GenBank/DDBJ databases">
        <authorList>
            <person name="Whitworth D."/>
        </authorList>
    </citation>
    <scope>NUCLEOTIDE SEQUENCE [LARGE SCALE GENOMIC DNA]</scope>
    <source>
        <strain evidence="2 3">CA046A</strain>
    </source>
</reference>
<dbReference type="RefSeq" id="WP_171411732.1">
    <property type="nucleotide sequence ID" value="NZ_JABFJW010000001.1"/>
</dbReference>